<keyword evidence="1 5" id="KW-0479">Metal-binding</keyword>
<evidence type="ECO:0000313" key="10">
    <source>
        <dbReference type="Proteomes" id="UP000243217"/>
    </source>
</evidence>
<dbReference type="Gene3D" id="1.10.1300.10">
    <property type="entry name" value="3'5'-cyclic nucleotide phosphodiesterase, catalytic domain"/>
    <property type="match status" value="1"/>
</dbReference>
<keyword evidence="10" id="KW-1185">Reference proteome</keyword>
<dbReference type="InterPro" id="IPR023088">
    <property type="entry name" value="PDEase"/>
</dbReference>
<dbReference type="InterPro" id="IPR023174">
    <property type="entry name" value="PDEase_CS"/>
</dbReference>
<gene>
    <name evidence="9" type="ORF">THRCLA_04611</name>
</gene>
<protein>
    <recommendedName>
        <fullName evidence="6">Phosphodiesterase</fullName>
        <ecNumber evidence="6">3.1.4.-</ecNumber>
    </recommendedName>
</protein>
<comment type="cofactor">
    <cofactor evidence="6">
        <name>a divalent metal cation</name>
        <dbReference type="ChEBI" id="CHEBI:60240"/>
    </cofactor>
    <text evidence="6">Binds 2 divalent metal cations per subunit. Site 1 may preferentially bind zinc ions, while site 2 has a preference for magnesium and/or manganese ions.</text>
</comment>
<dbReference type="OrthoDB" id="189220at2759"/>
<sequence length="1007" mass="113401">MRPKKELGFKSIAVTSANGSKPSPPRKKIQISIDQNPPKVPSPKRCSSLNAEHTLEKTLLSCTPEYASATIDETFRRLHFYRQLASLRLDDISLQDTVRVTIMLQETIQNAHNVLGADCIVLYTVQDIYLNVRASTAKDLIDTNHSLVQSIPGTLILQRSVPEDPLPVFVLNLQHHSKYHRQSDVDGRLGTQTHSYVAYPIVFNGSVEAVIELRSYKEQYYCPVLLGPFITAICNLLHPRFDSTAHKKQPLRSNLAHITKLLDADVIPKPQSPHKPSHFVANTALSQALKGVVQLTGADVATIFHVSHTTQIAMETATSNDQENNTDGSDYIIFTGSVDKKGPTFKEISQVLALYGPVETRQQLDIIQNLFSNSQILSAAVVVIHNPLNDLEFYTVVCISTTLASLTCESNVYKLVRAIMTSGCEIDRLSHSVDLLKHQKQTLRSFLSLTNEVWMNGDGGRKMQLLCLAGSEFFATKEFRLYVCDRVHEELWSFNSFGISSGKHIQFGEGIVGALVHTKKSMWLHDVQVDGVGVVTEYAIGYGTHACLVLPICNLKGDVIAVSQVLYKTFKTHLKIELSHVQNYDQVFLEIFTSAFSRILVKNPTLMMYAKVHADRERVAHLHQQAEAIKQHQRIYSLLASSGLQGTSITSTEIATFNLVAKAAGKFARLRVERLKPKLVASLAPEPQRFLTPLPDLINVDINVFEMTYNQLKVLLVQMFQSYHLLIAFSIDTIKFTVFLDEVVKGYRDLPYHNFYHAFTVTQFVYFLLSGDKMQSITELDAFGVLIAALGHDLDHPGNDNSFEVATSSELAIRYNDTSVLESHATAMLFRILRDGVGGLLDGFESSKYRAIRTIVIQCILHTDMKYHADLIALGTERTDVKALEAYTDGKQLYLNWILHSSDLGVSGLSPPRNQLWVERVYQEFRDQARRMRDLNLNVAPHHMHLENEQVRNILQVNFLDFVVLPLWTLTSQLLPHSKPILDQMQSNREYFYNATLDKDEIGARKR</sequence>
<dbReference type="EC" id="3.1.4.-" evidence="6"/>
<dbReference type="EMBL" id="JNBS01001008">
    <property type="protein sequence ID" value="OQS03071.1"/>
    <property type="molecule type" value="Genomic_DNA"/>
</dbReference>
<dbReference type="Gene3D" id="3.30.450.40">
    <property type="match status" value="2"/>
</dbReference>
<dbReference type="Proteomes" id="UP000243217">
    <property type="component" value="Unassembled WGS sequence"/>
</dbReference>
<dbReference type="PANTHER" id="PTHR11347">
    <property type="entry name" value="CYCLIC NUCLEOTIDE PHOSPHODIESTERASE"/>
    <property type="match status" value="1"/>
</dbReference>
<evidence type="ECO:0000256" key="7">
    <source>
        <dbReference type="SAM" id="MobiDB-lite"/>
    </source>
</evidence>
<dbReference type="SUPFAM" id="SSF109604">
    <property type="entry name" value="HD-domain/PDEase-like"/>
    <property type="match status" value="1"/>
</dbReference>
<feature type="binding site" evidence="4">
    <location>
        <position position="956"/>
    </location>
    <ligand>
        <name>AMP</name>
        <dbReference type="ChEBI" id="CHEBI:456215"/>
    </ligand>
</feature>
<dbReference type="InterPro" id="IPR003607">
    <property type="entry name" value="HD/PDEase_dom"/>
</dbReference>
<feature type="binding site" evidence="4">
    <location>
        <position position="903"/>
    </location>
    <ligand>
        <name>AMP</name>
        <dbReference type="ChEBI" id="CHEBI:456215"/>
    </ligand>
</feature>
<evidence type="ECO:0000256" key="5">
    <source>
        <dbReference type="PIRSR" id="PIRSR623088-3"/>
    </source>
</evidence>
<evidence type="ECO:0000259" key="8">
    <source>
        <dbReference type="PROSITE" id="PS51845"/>
    </source>
</evidence>
<dbReference type="InterPro" id="IPR029016">
    <property type="entry name" value="GAF-like_dom_sf"/>
</dbReference>
<evidence type="ECO:0000256" key="4">
    <source>
        <dbReference type="PIRSR" id="PIRSR623088-2"/>
    </source>
</evidence>
<dbReference type="GO" id="GO:0007165">
    <property type="term" value="P:signal transduction"/>
    <property type="evidence" value="ECO:0007669"/>
    <property type="project" value="InterPro"/>
</dbReference>
<proteinExistence type="inferred from homology"/>
<dbReference type="PRINTS" id="PR00387">
    <property type="entry name" value="PDIESTERASE1"/>
</dbReference>
<feature type="binding site" evidence="4">
    <location>
        <position position="793"/>
    </location>
    <ligand>
        <name>AMP</name>
        <dbReference type="ChEBI" id="CHEBI:456215"/>
    </ligand>
</feature>
<comment type="caution">
    <text evidence="9">The sequence shown here is derived from an EMBL/GenBank/DDBJ whole genome shotgun (WGS) entry which is preliminary data.</text>
</comment>
<accession>A0A1V9ZYQ7</accession>
<reference evidence="9 10" key="1">
    <citation type="journal article" date="2014" name="Genome Biol. Evol.">
        <title>The secreted proteins of Achlya hypogyna and Thraustotheca clavata identify the ancestral oomycete secretome and reveal gene acquisitions by horizontal gene transfer.</title>
        <authorList>
            <person name="Misner I."/>
            <person name="Blouin N."/>
            <person name="Leonard G."/>
            <person name="Richards T.A."/>
            <person name="Lane C.E."/>
        </authorList>
    </citation>
    <scope>NUCLEOTIDE SEQUENCE [LARGE SCALE GENOMIC DNA]</scope>
    <source>
        <strain evidence="9 10">ATCC 34112</strain>
    </source>
</reference>
<feature type="binding site" evidence="5">
    <location>
        <position position="903"/>
    </location>
    <ligand>
        <name>Zn(2+)</name>
        <dbReference type="ChEBI" id="CHEBI:29105"/>
        <label>1</label>
    </ligand>
</feature>
<feature type="binding site" evidence="5">
    <location>
        <position position="757"/>
    </location>
    <ligand>
        <name>Zn(2+)</name>
        <dbReference type="ChEBI" id="CHEBI:29105"/>
        <label>1</label>
    </ligand>
</feature>
<feature type="region of interest" description="Disordered" evidence="7">
    <location>
        <begin position="1"/>
        <end position="46"/>
    </location>
</feature>
<evidence type="ECO:0000256" key="1">
    <source>
        <dbReference type="ARBA" id="ARBA00022723"/>
    </source>
</evidence>
<keyword evidence="2 6" id="KW-0378">Hydrolase</keyword>
<comment type="similarity">
    <text evidence="6">Belongs to the cyclic nucleotide phosphodiesterase family.</text>
</comment>
<organism evidence="9 10">
    <name type="scientific">Thraustotheca clavata</name>
    <dbReference type="NCBI Taxonomy" id="74557"/>
    <lineage>
        <taxon>Eukaryota</taxon>
        <taxon>Sar</taxon>
        <taxon>Stramenopiles</taxon>
        <taxon>Oomycota</taxon>
        <taxon>Saprolegniomycetes</taxon>
        <taxon>Saprolegniales</taxon>
        <taxon>Achlyaceae</taxon>
        <taxon>Thraustotheca</taxon>
    </lineage>
</organism>
<dbReference type="STRING" id="74557.A0A1V9ZYQ7"/>
<dbReference type="AlphaFoldDB" id="A0A1V9ZYQ7"/>
<evidence type="ECO:0000256" key="6">
    <source>
        <dbReference type="RuleBase" id="RU363067"/>
    </source>
</evidence>
<feature type="binding site" evidence="5">
    <location>
        <position position="792"/>
    </location>
    <ligand>
        <name>Zn(2+)</name>
        <dbReference type="ChEBI" id="CHEBI:29105"/>
        <label>1</label>
    </ligand>
</feature>
<dbReference type="PROSITE" id="PS51845">
    <property type="entry name" value="PDEASE_I_2"/>
    <property type="match status" value="1"/>
</dbReference>
<dbReference type="Pfam" id="PF00233">
    <property type="entry name" value="PDEase_I"/>
    <property type="match status" value="1"/>
</dbReference>
<feature type="domain" description="PDEase" evidence="8">
    <location>
        <begin position="672"/>
        <end position="999"/>
    </location>
</feature>
<evidence type="ECO:0000256" key="3">
    <source>
        <dbReference type="PIRSR" id="PIRSR623088-1"/>
    </source>
</evidence>
<dbReference type="GO" id="GO:0004114">
    <property type="term" value="F:3',5'-cyclic-nucleotide phosphodiesterase activity"/>
    <property type="evidence" value="ECO:0007669"/>
    <property type="project" value="InterPro"/>
</dbReference>
<dbReference type="SUPFAM" id="SSF55781">
    <property type="entry name" value="GAF domain-like"/>
    <property type="match status" value="2"/>
</dbReference>
<feature type="active site" description="Proton donor" evidence="3">
    <location>
        <position position="753"/>
    </location>
</feature>
<evidence type="ECO:0000256" key="2">
    <source>
        <dbReference type="ARBA" id="ARBA00022801"/>
    </source>
</evidence>
<feature type="binding site" evidence="4">
    <location>
        <begin position="753"/>
        <end position="757"/>
    </location>
    <ligand>
        <name>AMP</name>
        <dbReference type="ChEBI" id="CHEBI:456215"/>
    </ligand>
</feature>
<dbReference type="PROSITE" id="PS00126">
    <property type="entry name" value="PDEASE_I_1"/>
    <property type="match status" value="1"/>
</dbReference>
<dbReference type="InterPro" id="IPR036971">
    <property type="entry name" value="PDEase_catalytic_dom_sf"/>
</dbReference>
<dbReference type="InterPro" id="IPR002073">
    <property type="entry name" value="PDEase_catalytic_dom"/>
</dbReference>
<dbReference type="GO" id="GO:0046872">
    <property type="term" value="F:metal ion binding"/>
    <property type="evidence" value="ECO:0007669"/>
    <property type="project" value="UniProtKB-KW"/>
</dbReference>
<feature type="binding site" evidence="5">
    <location>
        <position position="793"/>
    </location>
    <ligand>
        <name>Zn(2+)</name>
        <dbReference type="ChEBI" id="CHEBI:29105"/>
        <label>2</label>
    </ligand>
</feature>
<feature type="binding site" evidence="5">
    <location>
        <position position="793"/>
    </location>
    <ligand>
        <name>Zn(2+)</name>
        <dbReference type="ChEBI" id="CHEBI:29105"/>
        <label>1</label>
    </ligand>
</feature>
<dbReference type="CDD" id="cd00077">
    <property type="entry name" value="HDc"/>
    <property type="match status" value="1"/>
</dbReference>
<name>A0A1V9ZYQ7_9STRA</name>
<evidence type="ECO:0000313" key="9">
    <source>
        <dbReference type="EMBL" id="OQS03071.1"/>
    </source>
</evidence>